<dbReference type="PANTHER" id="PTHR43713:SF3">
    <property type="entry name" value="GLUTAMATE-1-SEMIALDEHYDE 2,1-AMINOMUTASE 1, CHLOROPLASTIC-RELATED"/>
    <property type="match status" value="1"/>
</dbReference>
<accession>I3ZYR7</accession>
<keyword evidence="5 7" id="KW-0413">Isomerase</keyword>
<keyword evidence="6 7" id="KW-0627">Porphyrin biosynthesis</keyword>
<dbReference type="Pfam" id="PF00202">
    <property type="entry name" value="Aminotran_3"/>
    <property type="match status" value="1"/>
</dbReference>
<dbReference type="EC" id="5.4.3.8" evidence="7"/>
<keyword evidence="7" id="KW-0963">Cytoplasm</keyword>
<evidence type="ECO:0000256" key="3">
    <source>
        <dbReference type="ARBA" id="ARBA00008981"/>
    </source>
</evidence>
<dbReference type="InterPro" id="IPR015421">
    <property type="entry name" value="PyrdxlP-dep_Trfase_major"/>
</dbReference>
<evidence type="ECO:0000256" key="6">
    <source>
        <dbReference type="ARBA" id="ARBA00023244"/>
    </source>
</evidence>
<comment type="subcellular location">
    <subcellularLocation>
        <location evidence="7">Cytoplasm</location>
    </subcellularLocation>
</comment>
<keyword evidence="9" id="KW-1185">Reference proteome</keyword>
<comment type="cofactor">
    <cofactor evidence="1 7">
        <name>pyridoxal 5'-phosphate</name>
        <dbReference type="ChEBI" id="CHEBI:597326"/>
    </cofactor>
</comment>
<comment type="subunit">
    <text evidence="7">Homodimer.</text>
</comment>
<dbReference type="InterPro" id="IPR015424">
    <property type="entry name" value="PyrdxlP-dep_Trfase"/>
</dbReference>
<evidence type="ECO:0000313" key="9">
    <source>
        <dbReference type="Proteomes" id="UP000006051"/>
    </source>
</evidence>
<dbReference type="STRING" id="867902.Ornrh_0653"/>
<dbReference type="SUPFAM" id="SSF53383">
    <property type="entry name" value="PLP-dependent transferases"/>
    <property type="match status" value="1"/>
</dbReference>
<dbReference type="KEGG" id="orh:Ornrh_0653"/>
<dbReference type="UniPathway" id="UPA00251">
    <property type="reaction ID" value="UER00317"/>
</dbReference>
<dbReference type="PROSITE" id="PS00600">
    <property type="entry name" value="AA_TRANSFER_CLASS_3"/>
    <property type="match status" value="1"/>
</dbReference>
<dbReference type="FunFam" id="3.40.640.10:FF:000021">
    <property type="entry name" value="Glutamate-1-semialdehyde 2,1-aminomutase"/>
    <property type="match status" value="1"/>
</dbReference>
<dbReference type="NCBIfam" id="NF000818">
    <property type="entry name" value="PRK00062.1"/>
    <property type="match status" value="1"/>
</dbReference>
<dbReference type="AlphaFoldDB" id="I3ZYR7"/>
<dbReference type="eggNOG" id="COG0001">
    <property type="taxonomic scope" value="Bacteria"/>
</dbReference>
<evidence type="ECO:0000256" key="5">
    <source>
        <dbReference type="ARBA" id="ARBA00023235"/>
    </source>
</evidence>
<protein>
    <recommendedName>
        <fullName evidence="7">Glutamate-1-semialdehyde 2,1-aminomutase</fullName>
        <shortName evidence="7">GSA</shortName>
        <ecNumber evidence="7">5.4.3.8</ecNumber>
    </recommendedName>
    <alternativeName>
        <fullName evidence="7">Glutamate-1-semialdehyde aminotransferase</fullName>
        <shortName evidence="7">GSA-AT</shortName>
    </alternativeName>
</protein>
<dbReference type="HOGENOM" id="CLU_016922_1_5_10"/>
<dbReference type="PATRIC" id="fig|867902.3.peg.638"/>
<dbReference type="GeneID" id="97257382"/>
<comment type="pathway">
    <text evidence="2 7">Porphyrin-containing compound metabolism; protoporphyrin-IX biosynthesis; 5-aminolevulinate from L-glutamyl-tRNA(Glu): step 2/2.</text>
</comment>
<comment type="similarity">
    <text evidence="3 7">Belongs to the class-III pyridoxal-phosphate-dependent aminotransferase family. HemL subfamily.</text>
</comment>
<dbReference type="GO" id="GO:0006782">
    <property type="term" value="P:protoporphyrinogen IX biosynthetic process"/>
    <property type="evidence" value="ECO:0007669"/>
    <property type="project" value="UniProtKB-UniRule"/>
</dbReference>
<organism evidence="8 9">
    <name type="scientific">Ornithobacterium rhinotracheale (strain ATCC 51463 / DSM 15997 / CCUG 23171 / CIP 104009 / LMG 9086)</name>
    <dbReference type="NCBI Taxonomy" id="867902"/>
    <lineage>
        <taxon>Bacteria</taxon>
        <taxon>Pseudomonadati</taxon>
        <taxon>Bacteroidota</taxon>
        <taxon>Flavobacteriia</taxon>
        <taxon>Flavobacteriales</taxon>
        <taxon>Weeksellaceae</taxon>
        <taxon>Ornithobacterium</taxon>
    </lineage>
</organism>
<dbReference type="InterPro" id="IPR004639">
    <property type="entry name" value="4pyrrol_synth_GluAld_NH2Trfase"/>
</dbReference>
<comment type="catalytic activity">
    <reaction evidence="7">
        <text>(S)-4-amino-5-oxopentanoate = 5-aminolevulinate</text>
        <dbReference type="Rhea" id="RHEA:14265"/>
        <dbReference type="ChEBI" id="CHEBI:57501"/>
        <dbReference type="ChEBI" id="CHEBI:356416"/>
        <dbReference type="EC" id="5.4.3.8"/>
    </reaction>
</comment>
<dbReference type="InterPro" id="IPR015422">
    <property type="entry name" value="PyrdxlP-dep_Trfase_small"/>
</dbReference>
<dbReference type="GO" id="GO:0008483">
    <property type="term" value="F:transaminase activity"/>
    <property type="evidence" value="ECO:0007669"/>
    <property type="project" value="InterPro"/>
</dbReference>
<reference evidence="8 9" key="1">
    <citation type="submission" date="2012-06" db="EMBL/GenBank/DDBJ databases">
        <title>The complete genome of Ornithobacterium rhinotracheale DSM 15997.</title>
        <authorList>
            <consortium name="US DOE Joint Genome Institute (JGI-PGF)"/>
            <person name="Lucas S."/>
            <person name="Copeland A."/>
            <person name="Lapidus A."/>
            <person name="Goodwin L."/>
            <person name="Pitluck S."/>
            <person name="Peters L."/>
            <person name="Mikhailova N."/>
            <person name="Teshima H."/>
            <person name="Kyrpides N."/>
            <person name="Mavromatis K."/>
            <person name="Pagani I."/>
            <person name="Ivanova N."/>
            <person name="Ovchinnikova G."/>
            <person name="Zeytun A."/>
            <person name="Detter J.C."/>
            <person name="Han C."/>
            <person name="Land M."/>
            <person name="Hauser L."/>
            <person name="Markowitz V."/>
            <person name="Cheng J.-F."/>
            <person name="Hugenholtz P."/>
            <person name="Woyke T."/>
            <person name="Wu D."/>
            <person name="Lang E."/>
            <person name="Kopitz M."/>
            <person name="Brambilla E."/>
            <person name="Klenk H.-P."/>
            <person name="Eisen J.A."/>
        </authorList>
    </citation>
    <scope>NUCLEOTIDE SEQUENCE [LARGE SCALE GENOMIC DNA]</scope>
    <source>
        <strain evidence="9">ATCC 51463 / DSM 15997 / CCUG 23171 / LMG 9086</strain>
    </source>
</reference>
<evidence type="ECO:0000256" key="2">
    <source>
        <dbReference type="ARBA" id="ARBA00004819"/>
    </source>
</evidence>
<dbReference type="Gene3D" id="3.40.640.10">
    <property type="entry name" value="Type I PLP-dependent aspartate aminotransferase-like (Major domain)"/>
    <property type="match status" value="1"/>
</dbReference>
<dbReference type="HAMAP" id="MF_00375">
    <property type="entry name" value="HemL_aminotrans_3"/>
    <property type="match status" value="1"/>
</dbReference>
<dbReference type="GeneID" id="71569425"/>
<dbReference type="Gene3D" id="3.90.1150.10">
    <property type="entry name" value="Aspartate Aminotransferase, domain 1"/>
    <property type="match status" value="1"/>
</dbReference>
<dbReference type="RefSeq" id="WP_014790472.1">
    <property type="nucleotide sequence ID" value="NC_018016.1"/>
</dbReference>
<evidence type="ECO:0000256" key="4">
    <source>
        <dbReference type="ARBA" id="ARBA00022898"/>
    </source>
</evidence>
<dbReference type="EMBL" id="CP003283">
    <property type="protein sequence ID" value="AFL96851.1"/>
    <property type="molecule type" value="Genomic_DNA"/>
</dbReference>
<evidence type="ECO:0000313" key="8">
    <source>
        <dbReference type="EMBL" id="AFL96851.1"/>
    </source>
</evidence>
<dbReference type="GO" id="GO:0042286">
    <property type="term" value="F:glutamate-1-semialdehyde 2,1-aminomutase activity"/>
    <property type="evidence" value="ECO:0007669"/>
    <property type="project" value="UniProtKB-UniRule"/>
</dbReference>
<evidence type="ECO:0000256" key="7">
    <source>
        <dbReference type="HAMAP-Rule" id="MF_00375"/>
    </source>
</evidence>
<dbReference type="PANTHER" id="PTHR43713">
    <property type="entry name" value="GLUTAMATE-1-SEMIALDEHYDE 2,1-AMINOMUTASE"/>
    <property type="match status" value="1"/>
</dbReference>
<dbReference type="NCBIfam" id="TIGR00713">
    <property type="entry name" value="hemL"/>
    <property type="match status" value="1"/>
</dbReference>
<dbReference type="Proteomes" id="UP000006051">
    <property type="component" value="Chromosome"/>
</dbReference>
<dbReference type="GO" id="GO:0030170">
    <property type="term" value="F:pyridoxal phosphate binding"/>
    <property type="evidence" value="ECO:0007669"/>
    <property type="project" value="InterPro"/>
</dbReference>
<name>I3ZYR7_ORNRL</name>
<keyword evidence="4 7" id="KW-0663">Pyridoxal phosphate</keyword>
<dbReference type="InterPro" id="IPR049704">
    <property type="entry name" value="Aminotrans_3_PPA_site"/>
</dbReference>
<dbReference type="GO" id="GO:0005737">
    <property type="term" value="C:cytoplasm"/>
    <property type="evidence" value="ECO:0007669"/>
    <property type="project" value="UniProtKB-SubCell"/>
</dbReference>
<dbReference type="InterPro" id="IPR005814">
    <property type="entry name" value="Aminotrans_3"/>
</dbReference>
<evidence type="ECO:0000256" key="1">
    <source>
        <dbReference type="ARBA" id="ARBA00001933"/>
    </source>
</evidence>
<proteinExistence type="inferred from homology"/>
<sequence length="426" mass="46497">MRYQRSSALFKEAQEVLPGGVNSPARAFKSVGGTPVFVERAKGAYLYDVDGNDYVDLINSWGPMILGHAHPAVTQAIIEQTEKGTSFGTPTELETEIADLVVNNVPNLDKIRFVNSGTEACMSAIRLARGYTNREKIIKFEGCYHGHSDSFLIEAGSGLATFGKPNSPGVTQGTARDTLLATYNDIESVKNIFSENEGQIAAVIIEPVAGNMGCVPPRDFFLEELRKVCTQNGALLIFDEVMTGFRLDFGGAQKLFNIDADIVTYGKVIGGGLPVGAFAGRKEIMDYLAPLGPVYQAGTLSGNPLAMRGGLTTLELLIKSPEKYDELEETSLKIAEGINKILIEKGIAHSINLVGSMMTLFFSEEEIVNFETAKTAHNENFNKFFHYMLKKGVYLPPSSFETWFIGMAIGDKEIDRILSAVQSFEL</sequence>
<gene>
    <name evidence="7" type="primary">hemL</name>
    <name evidence="8" type="ordered locus">Ornrh_0653</name>
</gene>
<dbReference type="CDD" id="cd00610">
    <property type="entry name" value="OAT_like"/>
    <property type="match status" value="1"/>
</dbReference>
<feature type="modified residue" description="N6-(pyridoxal phosphate)lysine" evidence="7">
    <location>
        <position position="267"/>
    </location>
</feature>